<dbReference type="GO" id="GO:0015293">
    <property type="term" value="F:symporter activity"/>
    <property type="evidence" value="ECO:0007669"/>
    <property type="project" value="UniProtKB-KW"/>
</dbReference>
<keyword evidence="7 9" id="KW-1133">Transmembrane helix</keyword>
<evidence type="ECO:0000256" key="9">
    <source>
        <dbReference type="SAM" id="Phobius"/>
    </source>
</evidence>
<dbReference type="Gene3D" id="1.20.1250.20">
    <property type="entry name" value="MFS general substrate transporter like domains"/>
    <property type="match status" value="2"/>
</dbReference>
<feature type="transmembrane region" description="Helical" evidence="9">
    <location>
        <begin position="196"/>
        <end position="217"/>
    </location>
</feature>
<dbReference type="InterPro" id="IPR005829">
    <property type="entry name" value="Sugar_transporter_CS"/>
</dbReference>
<evidence type="ECO:0000256" key="8">
    <source>
        <dbReference type="ARBA" id="ARBA00023136"/>
    </source>
</evidence>
<feature type="transmembrane region" description="Helical" evidence="9">
    <location>
        <begin position="379"/>
        <end position="400"/>
    </location>
</feature>
<dbReference type="PROSITE" id="PS50850">
    <property type="entry name" value="MFS"/>
    <property type="match status" value="1"/>
</dbReference>
<keyword evidence="6" id="KW-0769">Symport</keyword>
<keyword evidence="12" id="KW-1185">Reference proteome</keyword>
<feature type="domain" description="Major facilitator superfamily (MFS) profile" evidence="10">
    <location>
        <begin position="22"/>
        <end position="431"/>
    </location>
</feature>
<dbReference type="PANTHER" id="PTHR43528:SF1">
    <property type="entry name" value="ALPHA-KETOGLUTARATE PERMEASE"/>
    <property type="match status" value="1"/>
</dbReference>
<evidence type="ECO:0000259" key="10">
    <source>
        <dbReference type="PROSITE" id="PS50850"/>
    </source>
</evidence>
<feature type="transmembrane region" description="Helical" evidence="9">
    <location>
        <begin position="118"/>
        <end position="137"/>
    </location>
</feature>
<comment type="similarity">
    <text evidence="2">Belongs to the major facilitator superfamily. Metabolite:H+ Symporter (MHS) family (TC 2.A.1.6) family.</text>
</comment>
<dbReference type="OrthoDB" id="8953821at2"/>
<feature type="transmembrane region" description="Helical" evidence="9">
    <location>
        <begin position="94"/>
        <end position="112"/>
    </location>
</feature>
<dbReference type="GO" id="GO:0005886">
    <property type="term" value="C:plasma membrane"/>
    <property type="evidence" value="ECO:0007669"/>
    <property type="project" value="UniProtKB-SubCell"/>
</dbReference>
<feature type="transmembrane region" description="Helical" evidence="9">
    <location>
        <begin position="58"/>
        <end position="82"/>
    </location>
</feature>
<dbReference type="InterPro" id="IPR020846">
    <property type="entry name" value="MFS_dom"/>
</dbReference>
<comment type="subcellular location">
    <subcellularLocation>
        <location evidence="1">Cell membrane</location>
        <topology evidence="1">Multi-pass membrane protein</topology>
    </subcellularLocation>
</comment>
<name>A0A419I0E1_9PSEU</name>
<dbReference type="Pfam" id="PF07690">
    <property type="entry name" value="MFS_1"/>
    <property type="match status" value="1"/>
</dbReference>
<feature type="transmembrane region" description="Helical" evidence="9">
    <location>
        <begin position="406"/>
        <end position="425"/>
    </location>
</feature>
<feature type="transmembrane region" description="Helical" evidence="9">
    <location>
        <begin position="21"/>
        <end position="52"/>
    </location>
</feature>
<dbReference type="EMBL" id="QZFV01000098">
    <property type="protein sequence ID" value="RJQ83057.1"/>
    <property type="molecule type" value="Genomic_DNA"/>
</dbReference>
<feature type="transmembrane region" description="Helical" evidence="9">
    <location>
        <begin position="274"/>
        <end position="303"/>
    </location>
</feature>
<dbReference type="PROSITE" id="PS00217">
    <property type="entry name" value="SUGAR_TRANSPORT_2"/>
    <property type="match status" value="1"/>
</dbReference>
<dbReference type="InterPro" id="IPR011701">
    <property type="entry name" value="MFS"/>
</dbReference>
<dbReference type="InterPro" id="IPR036259">
    <property type="entry name" value="MFS_trans_sf"/>
</dbReference>
<feature type="transmembrane region" description="Helical" evidence="9">
    <location>
        <begin position="247"/>
        <end position="268"/>
    </location>
</feature>
<evidence type="ECO:0000256" key="2">
    <source>
        <dbReference type="ARBA" id="ARBA00008240"/>
    </source>
</evidence>
<reference evidence="11 12" key="1">
    <citation type="submission" date="2018-09" db="EMBL/GenBank/DDBJ databases">
        <title>YIM PH 21725 draft genome.</title>
        <authorList>
            <person name="Miao C."/>
        </authorList>
    </citation>
    <scope>NUCLEOTIDE SEQUENCE [LARGE SCALE GENOMIC DNA]</scope>
    <source>
        <strain evidence="12">YIM PH21725</strain>
    </source>
</reference>
<proteinExistence type="inferred from homology"/>
<dbReference type="InterPro" id="IPR051084">
    <property type="entry name" value="H+-coupled_symporters"/>
</dbReference>
<feature type="transmembrane region" description="Helical" evidence="9">
    <location>
        <begin position="158"/>
        <end position="184"/>
    </location>
</feature>
<accession>A0A419I0E1</accession>
<sequence>MNQSAPSPTVVPASTRSSRRIVLFASAIGNFVEWFDFTLYGYSAAAIAATFFSSGDRVAGLLGVFAVYGVAFVARPLGAYVFGRIGDRRGRRTSLGISIIVMGAATAAIGLIPGWAQIGVAAPILLLLCRLLQGFSAGGEYTGAMAFSVEHAPDDKRAWYFALVGSSTWLGTIGATGAVLLFQALTGDGFITGGGWRWPFLIGGLIAVVGLLLRLRADETPVFTAMREAQPAEKVTRPLRELVRGHWRTLLILFAFFSVLGLFVHSFLGYMPTYLAVAGGFSPSTVLVVVTVANMLTVPAGLILARIADRRGRRLLIRIGAIAAVVLVIPAYMVVGTGNVALVLLALLVLLVAVSLLTVGTISVLELYPTNVRFSGMALPYNVAYAIFGGTAPLVSQLLVDGTGSLLAPAVYASVVALLAVPLLMRIPETRGRSLLH</sequence>
<feature type="transmembrane region" description="Helical" evidence="9">
    <location>
        <begin position="315"/>
        <end position="335"/>
    </location>
</feature>
<keyword evidence="3" id="KW-0813">Transport</keyword>
<evidence type="ECO:0000256" key="1">
    <source>
        <dbReference type="ARBA" id="ARBA00004651"/>
    </source>
</evidence>
<keyword evidence="4" id="KW-1003">Cell membrane</keyword>
<protein>
    <submittedName>
        <fullName evidence="11">MFS transporter</fullName>
    </submittedName>
</protein>
<evidence type="ECO:0000256" key="7">
    <source>
        <dbReference type="ARBA" id="ARBA00022989"/>
    </source>
</evidence>
<organism evidence="11 12">
    <name type="scientific">Amycolatopsis panacis</name>
    <dbReference type="NCBI Taxonomy" id="2340917"/>
    <lineage>
        <taxon>Bacteria</taxon>
        <taxon>Bacillati</taxon>
        <taxon>Actinomycetota</taxon>
        <taxon>Actinomycetes</taxon>
        <taxon>Pseudonocardiales</taxon>
        <taxon>Pseudonocardiaceae</taxon>
        <taxon>Amycolatopsis</taxon>
    </lineage>
</organism>
<dbReference type="PANTHER" id="PTHR43528">
    <property type="entry name" value="ALPHA-KETOGLUTARATE PERMEASE"/>
    <property type="match status" value="1"/>
</dbReference>
<evidence type="ECO:0000256" key="4">
    <source>
        <dbReference type="ARBA" id="ARBA00022475"/>
    </source>
</evidence>
<evidence type="ECO:0000256" key="6">
    <source>
        <dbReference type="ARBA" id="ARBA00022847"/>
    </source>
</evidence>
<keyword evidence="5 9" id="KW-0812">Transmembrane</keyword>
<dbReference type="AlphaFoldDB" id="A0A419I0E1"/>
<feature type="transmembrane region" description="Helical" evidence="9">
    <location>
        <begin position="341"/>
        <end position="367"/>
    </location>
</feature>
<dbReference type="RefSeq" id="WP_120024982.1">
    <property type="nucleotide sequence ID" value="NZ_QZFV01000098.1"/>
</dbReference>
<evidence type="ECO:0000256" key="3">
    <source>
        <dbReference type="ARBA" id="ARBA00022448"/>
    </source>
</evidence>
<evidence type="ECO:0000256" key="5">
    <source>
        <dbReference type="ARBA" id="ARBA00022692"/>
    </source>
</evidence>
<dbReference type="SUPFAM" id="SSF103473">
    <property type="entry name" value="MFS general substrate transporter"/>
    <property type="match status" value="1"/>
</dbReference>
<dbReference type="Proteomes" id="UP000285112">
    <property type="component" value="Unassembled WGS sequence"/>
</dbReference>
<keyword evidence="8 9" id="KW-0472">Membrane</keyword>
<comment type="caution">
    <text evidence="11">The sequence shown here is derived from an EMBL/GenBank/DDBJ whole genome shotgun (WGS) entry which is preliminary data.</text>
</comment>
<evidence type="ECO:0000313" key="11">
    <source>
        <dbReference type="EMBL" id="RJQ83057.1"/>
    </source>
</evidence>
<evidence type="ECO:0000313" key="12">
    <source>
        <dbReference type="Proteomes" id="UP000285112"/>
    </source>
</evidence>
<gene>
    <name evidence="11" type="ORF">D5S19_20495</name>
</gene>